<dbReference type="EMBL" id="JAUHHV010000002">
    <property type="protein sequence ID" value="KAK1431651.1"/>
    <property type="molecule type" value="Genomic_DNA"/>
</dbReference>
<evidence type="ECO:0000313" key="2">
    <source>
        <dbReference type="EMBL" id="KAK1431651.1"/>
    </source>
</evidence>
<keyword evidence="1" id="KW-0472">Membrane</keyword>
<keyword evidence="3" id="KW-1185">Reference proteome</keyword>
<protein>
    <submittedName>
        <fullName evidence="2">Uncharacterized protein</fullName>
    </submittedName>
</protein>
<reference evidence="2" key="1">
    <citation type="journal article" date="2023" name="bioRxiv">
        <title>Improved chromosome-level genome assembly for marigold (Tagetes erecta).</title>
        <authorList>
            <person name="Jiang F."/>
            <person name="Yuan L."/>
            <person name="Wang S."/>
            <person name="Wang H."/>
            <person name="Xu D."/>
            <person name="Wang A."/>
            <person name="Fan W."/>
        </authorList>
    </citation>
    <scope>NUCLEOTIDE SEQUENCE</scope>
    <source>
        <strain evidence="2">WSJ</strain>
        <tissue evidence="2">Leaf</tissue>
    </source>
</reference>
<proteinExistence type="predicted"/>
<gene>
    <name evidence="2" type="ORF">QVD17_08168</name>
</gene>
<evidence type="ECO:0000313" key="3">
    <source>
        <dbReference type="Proteomes" id="UP001229421"/>
    </source>
</evidence>
<dbReference type="Proteomes" id="UP001229421">
    <property type="component" value="Unassembled WGS sequence"/>
</dbReference>
<feature type="transmembrane region" description="Helical" evidence="1">
    <location>
        <begin position="59"/>
        <end position="79"/>
    </location>
</feature>
<keyword evidence="1" id="KW-1133">Transmembrane helix</keyword>
<organism evidence="2 3">
    <name type="scientific">Tagetes erecta</name>
    <name type="common">African marigold</name>
    <dbReference type="NCBI Taxonomy" id="13708"/>
    <lineage>
        <taxon>Eukaryota</taxon>
        <taxon>Viridiplantae</taxon>
        <taxon>Streptophyta</taxon>
        <taxon>Embryophyta</taxon>
        <taxon>Tracheophyta</taxon>
        <taxon>Spermatophyta</taxon>
        <taxon>Magnoliopsida</taxon>
        <taxon>eudicotyledons</taxon>
        <taxon>Gunneridae</taxon>
        <taxon>Pentapetalae</taxon>
        <taxon>asterids</taxon>
        <taxon>campanulids</taxon>
        <taxon>Asterales</taxon>
        <taxon>Asteraceae</taxon>
        <taxon>Asteroideae</taxon>
        <taxon>Heliantheae alliance</taxon>
        <taxon>Tageteae</taxon>
        <taxon>Tagetes</taxon>
    </lineage>
</organism>
<sequence length="80" mass="8733">MGDYQSKADIFYPVNSCCFGSQEEDGCSSAYNFFSRFRNPKPLSPIAVVPNITQIVDDILSTMAGVGCCFFACIFATIVL</sequence>
<keyword evidence="1" id="KW-0812">Transmembrane</keyword>
<evidence type="ECO:0000256" key="1">
    <source>
        <dbReference type="SAM" id="Phobius"/>
    </source>
</evidence>
<accession>A0AAD8L2I8</accession>
<dbReference type="AlphaFoldDB" id="A0AAD8L2I8"/>
<comment type="caution">
    <text evidence="2">The sequence shown here is derived from an EMBL/GenBank/DDBJ whole genome shotgun (WGS) entry which is preliminary data.</text>
</comment>
<name>A0AAD8L2I8_TARER</name>